<dbReference type="PANTHER" id="PTHR12526:SF630">
    <property type="entry name" value="GLYCOSYLTRANSFERASE"/>
    <property type="match status" value="1"/>
</dbReference>
<reference evidence="3" key="1">
    <citation type="submission" date="2021-12" db="EMBL/GenBank/DDBJ databases">
        <authorList>
            <person name="Cha I.-T."/>
            <person name="Lee K.-E."/>
            <person name="Park S.-J."/>
        </authorList>
    </citation>
    <scope>NUCLEOTIDE SEQUENCE</scope>
    <source>
        <strain evidence="3">YSM-43</strain>
    </source>
</reference>
<dbReference type="SUPFAM" id="SSF53756">
    <property type="entry name" value="UDP-Glycosyltransferase/glycogen phosphorylase"/>
    <property type="match status" value="1"/>
</dbReference>
<evidence type="ECO:0000313" key="4">
    <source>
        <dbReference type="Proteomes" id="UP000830454"/>
    </source>
</evidence>
<dbReference type="Proteomes" id="UP000830454">
    <property type="component" value="Chromosome"/>
</dbReference>
<proteinExistence type="predicted"/>
<accession>A0ABY4HRU9</accession>
<dbReference type="CDD" id="cd03801">
    <property type="entry name" value="GT4_PimA-like"/>
    <property type="match status" value="1"/>
</dbReference>
<feature type="domain" description="Glycosyltransferase subfamily 4-like N-terminal" evidence="2">
    <location>
        <begin position="12"/>
        <end position="167"/>
    </location>
</feature>
<dbReference type="InterPro" id="IPR001296">
    <property type="entry name" value="Glyco_trans_1"/>
</dbReference>
<dbReference type="PANTHER" id="PTHR12526">
    <property type="entry name" value="GLYCOSYLTRANSFERASE"/>
    <property type="match status" value="1"/>
</dbReference>
<protein>
    <submittedName>
        <fullName evidence="3">Glycosyltransferase family 4 protein</fullName>
    </submittedName>
</protein>
<sequence>MKILYIINNFNFGGAETVVFNLIEGLKKKNINVEVLVFEKTNTSLEMKVEKLCKIYYMNINIYNPINSLKIIPFLKKYDLVHVHLFPSFYWVAIAKKISFSKIKIVYTEHSTFNRRSKYSIFKKTDYLICKEIKKIIAVSNDVKISLLRTLKSSKNKIIVIPNGIDFKKFYPKNDSKLQIDLIQVSRFTYQKDQKTLIKAMTLLPDYIRLTLVGDGETKRDCEKLASELNLIDRITFLGYRDDINELINISRILILSTNIEGLPITLLEGMACMKPVVSSNIDGVREIVGNYGLMFEKGNEVELSEQILKLYKNQDFYSEISRKCYLRAQEFSLDRMIENHINLYKELI</sequence>
<dbReference type="InterPro" id="IPR028098">
    <property type="entry name" value="Glyco_trans_4-like_N"/>
</dbReference>
<evidence type="ECO:0000313" key="3">
    <source>
        <dbReference type="EMBL" id="UOX34936.1"/>
    </source>
</evidence>
<dbReference type="EMBL" id="CP090145">
    <property type="protein sequence ID" value="UOX34936.1"/>
    <property type="molecule type" value="Genomic_DNA"/>
</dbReference>
<feature type="domain" description="Glycosyl transferase family 1" evidence="1">
    <location>
        <begin position="179"/>
        <end position="323"/>
    </location>
</feature>
<dbReference type="RefSeq" id="WP_246918036.1">
    <property type="nucleotide sequence ID" value="NZ_CP090145.1"/>
</dbReference>
<evidence type="ECO:0000259" key="1">
    <source>
        <dbReference type="Pfam" id="PF00534"/>
    </source>
</evidence>
<name>A0ABY4HRU9_9FLAO</name>
<reference evidence="3" key="2">
    <citation type="submission" date="2022-04" db="EMBL/GenBank/DDBJ databases">
        <title>Complete Genome Sequence of Flavobacterium sediminilitoris YSM-43, Isolated from a Tidal Sediment.</title>
        <authorList>
            <person name="Lee P.A."/>
        </authorList>
    </citation>
    <scope>NUCLEOTIDE SEQUENCE</scope>
    <source>
        <strain evidence="3">YSM-43</strain>
    </source>
</reference>
<organism evidence="3 4">
    <name type="scientific">Flavobacterium sediminilitoris</name>
    <dbReference type="NCBI Taxonomy" id="2024526"/>
    <lineage>
        <taxon>Bacteria</taxon>
        <taxon>Pseudomonadati</taxon>
        <taxon>Bacteroidota</taxon>
        <taxon>Flavobacteriia</taxon>
        <taxon>Flavobacteriales</taxon>
        <taxon>Flavobacteriaceae</taxon>
        <taxon>Flavobacterium</taxon>
    </lineage>
</organism>
<dbReference type="Gene3D" id="3.40.50.2000">
    <property type="entry name" value="Glycogen Phosphorylase B"/>
    <property type="match status" value="2"/>
</dbReference>
<evidence type="ECO:0000259" key="2">
    <source>
        <dbReference type="Pfam" id="PF13439"/>
    </source>
</evidence>
<keyword evidence="4" id="KW-1185">Reference proteome</keyword>
<gene>
    <name evidence="3" type="ORF">LXD69_05345</name>
</gene>
<dbReference type="Pfam" id="PF13439">
    <property type="entry name" value="Glyco_transf_4"/>
    <property type="match status" value="1"/>
</dbReference>
<dbReference type="Pfam" id="PF00534">
    <property type="entry name" value="Glycos_transf_1"/>
    <property type="match status" value="1"/>
</dbReference>